<comment type="caution">
    <text evidence="1">The sequence shown here is derived from an EMBL/GenBank/DDBJ whole genome shotgun (WGS) entry which is preliminary data.</text>
</comment>
<organism evidence="1 2">
    <name type="scientific">Patagioenas fasciata monilis</name>
    <dbReference type="NCBI Taxonomy" id="372326"/>
    <lineage>
        <taxon>Eukaryota</taxon>
        <taxon>Metazoa</taxon>
        <taxon>Chordata</taxon>
        <taxon>Craniata</taxon>
        <taxon>Vertebrata</taxon>
        <taxon>Euteleostomi</taxon>
        <taxon>Archelosauria</taxon>
        <taxon>Archosauria</taxon>
        <taxon>Dinosauria</taxon>
        <taxon>Saurischia</taxon>
        <taxon>Theropoda</taxon>
        <taxon>Coelurosauria</taxon>
        <taxon>Aves</taxon>
        <taxon>Neognathae</taxon>
        <taxon>Neoaves</taxon>
        <taxon>Columbimorphae</taxon>
        <taxon>Columbiformes</taxon>
        <taxon>Columbidae</taxon>
        <taxon>Patagioenas</taxon>
    </lineage>
</organism>
<accession>A0A1V4K9N0</accession>
<keyword evidence="2" id="KW-1185">Reference proteome</keyword>
<evidence type="ECO:0000313" key="2">
    <source>
        <dbReference type="Proteomes" id="UP000190648"/>
    </source>
</evidence>
<protein>
    <submittedName>
        <fullName evidence="1">Uncharacterized protein</fullName>
    </submittedName>
</protein>
<sequence length="167" mass="19437">MTLCCRMVSWVTWNTTCHMDRCSIAQFQKDAHRHRNVSQIYFAPKELNCRAPIDFSERKKPPSRSWLRYWHKACLWLCDGTSSTGSDTGKAAVSPPCSLGKELLTDWNWFKERHYCWCMQQRAQLVKPASPLLASSVQDSADELHHAQKPQLFDRMTYPIATKRYPV</sequence>
<proteinExistence type="predicted"/>
<name>A0A1V4K9N0_PATFA</name>
<evidence type="ECO:0000313" key="1">
    <source>
        <dbReference type="EMBL" id="OPJ81083.1"/>
    </source>
</evidence>
<dbReference type="AlphaFoldDB" id="A0A1V4K9N0"/>
<dbReference type="Proteomes" id="UP000190648">
    <property type="component" value="Unassembled WGS sequence"/>
</dbReference>
<gene>
    <name evidence="1" type="ORF">AV530_002852</name>
</gene>
<dbReference type="EMBL" id="LSYS01004095">
    <property type="protein sequence ID" value="OPJ81083.1"/>
    <property type="molecule type" value="Genomic_DNA"/>
</dbReference>
<reference evidence="1 2" key="1">
    <citation type="submission" date="2016-02" db="EMBL/GenBank/DDBJ databases">
        <title>Band-tailed pigeon sequencing and assembly.</title>
        <authorList>
            <person name="Soares A.E."/>
            <person name="Novak B.J."/>
            <person name="Rice E.S."/>
            <person name="O'Connell B."/>
            <person name="Chang D."/>
            <person name="Weber S."/>
            <person name="Shapiro B."/>
        </authorList>
    </citation>
    <scope>NUCLEOTIDE SEQUENCE [LARGE SCALE GENOMIC DNA]</scope>
    <source>
        <strain evidence="1">BTP2013</strain>
        <tissue evidence="1">Blood</tissue>
    </source>
</reference>